<dbReference type="VEuPathDB" id="FungiDB:A1Q1_03258"/>
<accession>J6EY77</accession>
<dbReference type="HOGENOM" id="CLU_1176143_0_0_1"/>
<dbReference type="KEGG" id="tasa:A1Q1_03258"/>
<dbReference type="AlphaFoldDB" id="J6EY77"/>
<reference evidence="1 2" key="1">
    <citation type="journal article" date="2012" name="Eukaryot. Cell">
        <title>Draft genome sequence of CBS 2479, the standard type strain of Trichosporon asahii.</title>
        <authorList>
            <person name="Yang R.Y."/>
            <person name="Li H.T."/>
            <person name="Zhu H."/>
            <person name="Zhou G.P."/>
            <person name="Wang M."/>
            <person name="Wang L."/>
        </authorList>
    </citation>
    <scope>NUCLEOTIDE SEQUENCE [LARGE SCALE GENOMIC DNA]</scope>
    <source>
        <strain evidence="2">ATCC 90039 / CBS 2479 / JCM 2466 / KCTC 7840 / NCYC 2677 / UAMH 7654</strain>
    </source>
</reference>
<organism evidence="1 2">
    <name type="scientific">Trichosporon asahii var. asahii (strain ATCC 90039 / CBS 2479 / JCM 2466 / KCTC 7840 / NBRC 103889/ NCYC 2677 / UAMH 7654)</name>
    <name type="common">Yeast</name>
    <dbReference type="NCBI Taxonomy" id="1186058"/>
    <lineage>
        <taxon>Eukaryota</taxon>
        <taxon>Fungi</taxon>
        <taxon>Dikarya</taxon>
        <taxon>Basidiomycota</taxon>
        <taxon>Agaricomycotina</taxon>
        <taxon>Tremellomycetes</taxon>
        <taxon>Trichosporonales</taxon>
        <taxon>Trichosporonaceae</taxon>
        <taxon>Trichosporon</taxon>
    </lineage>
</organism>
<dbReference type="GeneID" id="25986771"/>
<dbReference type="Proteomes" id="UP000002748">
    <property type="component" value="Unassembled WGS sequence"/>
</dbReference>
<gene>
    <name evidence="1" type="ORF">A1Q1_03258</name>
</gene>
<dbReference type="EMBL" id="ALBS01000227">
    <property type="protein sequence ID" value="EJT47797.1"/>
    <property type="molecule type" value="Genomic_DNA"/>
</dbReference>
<evidence type="ECO:0000313" key="2">
    <source>
        <dbReference type="Proteomes" id="UP000002748"/>
    </source>
</evidence>
<sequence>MSMSASSSVAAPSASSSAMANAASVQLHDVFNSSHPPPGDTPMCATLSNKTTESCCNSMSNTALYKGYYNAATGYQGLCLLGDRNVTGFTECVARSGTNQTECKGYDERVAELQRDVPNRPFPIYTVSGMGSSAPISEDNRVVYSSIQEDLTLISECCEMAQNTSFWWRHADTSDPANGQACVFHKDEAEKKNIYDIFWKPCIENGGGYPVQLNKVTGTGAGYANSASIGVIIATAALAMLA</sequence>
<dbReference type="RefSeq" id="XP_014179013.1">
    <property type="nucleotide sequence ID" value="XM_014323538.1"/>
</dbReference>
<name>J6EY77_TRIAS</name>
<comment type="caution">
    <text evidence="1">The sequence shown here is derived from an EMBL/GenBank/DDBJ whole genome shotgun (WGS) entry which is preliminary data.</text>
</comment>
<protein>
    <submittedName>
        <fullName evidence="1">Uncharacterized protein</fullName>
    </submittedName>
</protein>
<proteinExistence type="predicted"/>
<evidence type="ECO:0000313" key="1">
    <source>
        <dbReference type="EMBL" id="EJT47797.1"/>
    </source>
</evidence>